<organism evidence="1 2">
    <name type="scientific">Coprinellus micaceus</name>
    <name type="common">Glistening ink-cap mushroom</name>
    <name type="synonym">Coprinus micaceus</name>
    <dbReference type="NCBI Taxonomy" id="71717"/>
    <lineage>
        <taxon>Eukaryota</taxon>
        <taxon>Fungi</taxon>
        <taxon>Dikarya</taxon>
        <taxon>Basidiomycota</taxon>
        <taxon>Agaricomycotina</taxon>
        <taxon>Agaricomycetes</taxon>
        <taxon>Agaricomycetidae</taxon>
        <taxon>Agaricales</taxon>
        <taxon>Agaricineae</taxon>
        <taxon>Psathyrellaceae</taxon>
        <taxon>Coprinellus</taxon>
    </lineage>
</organism>
<gene>
    <name evidence="1" type="ORF">FA13DRAFT_555351</name>
</gene>
<evidence type="ECO:0000313" key="2">
    <source>
        <dbReference type="Proteomes" id="UP000298030"/>
    </source>
</evidence>
<keyword evidence="2" id="KW-1185">Reference proteome</keyword>
<reference evidence="1 2" key="1">
    <citation type="journal article" date="2019" name="Nat. Ecol. Evol.">
        <title>Megaphylogeny resolves global patterns of mushroom evolution.</title>
        <authorList>
            <person name="Varga T."/>
            <person name="Krizsan K."/>
            <person name="Foldi C."/>
            <person name="Dima B."/>
            <person name="Sanchez-Garcia M."/>
            <person name="Sanchez-Ramirez S."/>
            <person name="Szollosi G.J."/>
            <person name="Szarkandi J.G."/>
            <person name="Papp V."/>
            <person name="Albert L."/>
            <person name="Andreopoulos W."/>
            <person name="Angelini C."/>
            <person name="Antonin V."/>
            <person name="Barry K.W."/>
            <person name="Bougher N.L."/>
            <person name="Buchanan P."/>
            <person name="Buyck B."/>
            <person name="Bense V."/>
            <person name="Catcheside P."/>
            <person name="Chovatia M."/>
            <person name="Cooper J."/>
            <person name="Damon W."/>
            <person name="Desjardin D."/>
            <person name="Finy P."/>
            <person name="Geml J."/>
            <person name="Haridas S."/>
            <person name="Hughes K."/>
            <person name="Justo A."/>
            <person name="Karasinski D."/>
            <person name="Kautmanova I."/>
            <person name="Kiss B."/>
            <person name="Kocsube S."/>
            <person name="Kotiranta H."/>
            <person name="LaButti K.M."/>
            <person name="Lechner B.E."/>
            <person name="Liimatainen K."/>
            <person name="Lipzen A."/>
            <person name="Lukacs Z."/>
            <person name="Mihaltcheva S."/>
            <person name="Morgado L.N."/>
            <person name="Niskanen T."/>
            <person name="Noordeloos M.E."/>
            <person name="Ohm R.A."/>
            <person name="Ortiz-Santana B."/>
            <person name="Ovrebo C."/>
            <person name="Racz N."/>
            <person name="Riley R."/>
            <person name="Savchenko A."/>
            <person name="Shiryaev A."/>
            <person name="Soop K."/>
            <person name="Spirin V."/>
            <person name="Szebenyi C."/>
            <person name="Tomsovsky M."/>
            <person name="Tulloss R.E."/>
            <person name="Uehling J."/>
            <person name="Grigoriev I.V."/>
            <person name="Vagvolgyi C."/>
            <person name="Papp T."/>
            <person name="Martin F.M."/>
            <person name="Miettinen O."/>
            <person name="Hibbett D.S."/>
            <person name="Nagy L.G."/>
        </authorList>
    </citation>
    <scope>NUCLEOTIDE SEQUENCE [LARGE SCALE GENOMIC DNA]</scope>
    <source>
        <strain evidence="1 2">FP101781</strain>
    </source>
</reference>
<proteinExistence type="predicted"/>
<dbReference type="AlphaFoldDB" id="A0A4Y7T8M5"/>
<name>A0A4Y7T8M5_COPMI</name>
<protein>
    <submittedName>
        <fullName evidence="1">Uncharacterized protein</fullName>
    </submittedName>
</protein>
<comment type="caution">
    <text evidence="1">The sequence shown here is derived from an EMBL/GenBank/DDBJ whole genome shotgun (WGS) entry which is preliminary data.</text>
</comment>
<accession>A0A4Y7T8M5</accession>
<dbReference type="Proteomes" id="UP000298030">
    <property type="component" value="Unassembled WGS sequence"/>
</dbReference>
<dbReference type="EMBL" id="QPFP01000023">
    <property type="protein sequence ID" value="TEB30495.1"/>
    <property type="molecule type" value="Genomic_DNA"/>
</dbReference>
<sequence>MAATVPAVCSAERWSYNTLNQSPCVVGSALKAVCQPGASPIVYLPPGYVYDGPSLVDRQNTPCRCSSVYYSLLSACAWCQGRDFISWSRYATNCTTAYLGVFPRELPRGTGVPAWAYMNVTVHHGFLGPCRSPGAQRP</sequence>
<dbReference type="OrthoDB" id="2576311at2759"/>
<evidence type="ECO:0000313" key="1">
    <source>
        <dbReference type="EMBL" id="TEB30495.1"/>
    </source>
</evidence>